<dbReference type="SUPFAM" id="SSF55729">
    <property type="entry name" value="Acyl-CoA N-acyltransferases (Nat)"/>
    <property type="match status" value="1"/>
</dbReference>
<sequence>MTRSRTTTPVIRAFEDADWPGLWAILAPVFRAGETYCIDPAIDEAAARAYWIDKPAATFVAVGDDGVPLGSYYLKANQPPPGAHVANCGYVVAAAARGRGVASAMCEHSQATARAHGFAAMQYNFVVSTNTGAIRLWQRHGFAIVGTLPAAFDHPRAGRVDAHVMHKPLS</sequence>
<accession>A0A423PDF6</accession>
<proteinExistence type="predicted"/>
<dbReference type="Pfam" id="PF00583">
    <property type="entry name" value="Acetyltransf_1"/>
    <property type="match status" value="1"/>
</dbReference>
<dbReference type="Proteomes" id="UP000285123">
    <property type="component" value="Unassembled WGS sequence"/>
</dbReference>
<dbReference type="GO" id="GO:0016747">
    <property type="term" value="F:acyltransferase activity, transferring groups other than amino-acyl groups"/>
    <property type="evidence" value="ECO:0007669"/>
    <property type="project" value="InterPro"/>
</dbReference>
<evidence type="ECO:0000313" key="2">
    <source>
        <dbReference type="EMBL" id="ROO22406.1"/>
    </source>
</evidence>
<protein>
    <submittedName>
        <fullName evidence="2">Acetyltransferase</fullName>
    </submittedName>
</protein>
<keyword evidence="2" id="KW-0808">Transferase</keyword>
<dbReference type="AlphaFoldDB" id="A0A423PDF6"/>
<dbReference type="Gene3D" id="3.40.630.30">
    <property type="match status" value="1"/>
</dbReference>
<evidence type="ECO:0000313" key="3">
    <source>
        <dbReference type="Proteomes" id="UP000285123"/>
    </source>
</evidence>
<dbReference type="EMBL" id="AYKF01000145">
    <property type="protein sequence ID" value="ROO22406.1"/>
    <property type="molecule type" value="Genomic_DNA"/>
</dbReference>
<dbReference type="PROSITE" id="PS51186">
    <property type="entry name" value="GNAT"/>
    <property type="match status" value="1"/>
</dbReference>
<dbReference type="PANTHER" id="PTHR43138">
    <property type="entry name" value="ACETYLTRANSFERASE, GNAT FAMILY"/>
    <property type="match status" value="1"/>
</dbReference>
<feature type="domain" description="N-acetyltransferase" evidence="1">
    <location>
        <begin position="9"/>
        <end position="170"/>
    </location>
</feature>
<dbReference type="InterPro" id="IPR016181">
    <property type="entry name" value="Acyl_CoA_acyltransferase"/>
</dbReference>
<dbReference type="InterPro" id="IPR000182">
    <property type="entry name" value="GNAT_dom"/>
</dbReference>
<dbReference type="OrthoDB" id="9788300at2"/>
<comment type="caution">
    <text evidence="2">The sequence shown here is derived from an EMBL/GenBank/DDBJ whole genome shotgun (WGS) entry which is preliminary data.</text>
</comment>
<gene>
    <name evidence="2" type="ORF">SAHL_17330</name>
</gene>
<organism evidence="2 3">
    <name type="scientific">Salinisphaera orenii YIM 95161</name>
    <dbReference type="NCBI Taxonomy" id="1051139"/>
    <lineage>
        <taxon>Bacteria</taxon>
        <taxon>Pseudomonadati</taxon>
        <taxon>Pseudomonadota</taxon>
        <taxon>Gammaproteobacteria</taxon>
        <taxon>Salinisphaerales</taxon>
        <taxon>Salinisphaeraceae</taxon>
        <taxon>Salinisphaera</taxon>
    </lineage>
</organism>
<reference evidence="2 3" key="1">
    <citation type="submission" date="2013-10" db="EMBL/GenBank/DDBJ databases">
        <title>Salinisphaera halophila YIM 95161 Genome Sequencing.</title>
        <authorList>
            <person name="Lai Q."/>
            <person name="Li C."/>
            <person name="Shao Z."/>
        </authorList>
    </citation>
    <scope>NUCLEOTIDE SEQUENCE [LARGE SCALE GENOMIC DNA]</scope>
    <source>
        <strain evidence="2 3">YIM 95161</strain>
    </source>
</reference>
<name>A0A423PDF6_9GAMM</name>
<dbReference type="RefSeq" id="WP_123592648.1">
    <property type="nucleotide sequence ID" value="NZ_AYKF01000145.1"/>
</dbReference>
<dbReference type="PANTHER" id="PTHR43138:SF1">
    <property type="entry name" value="N-ACETYLTRANSFERASE ACA1"/>
    <property type="match status" value="1"/>
</dbReference>
<dbReference type="InterPro" id="IPR052742">
    <property type="entry name" value="Mito_N-acetyltransferase"/>
</dbReference>
<evidence type="ECO:0000259" key="1">
    <source>
        <dbReference type="PROSITE" id="PS51186"/>
    </source>
</evidence>